<name>A0ABS9R7A4_9FIRM</name>
<organism evidence="2 3">
    <name type="scientific">Amedibacillus hominis</name>
    <dbReference type="NCBI Taxonomy" id="2897776"/>
    <lineage>
        <taxon>Bacteria</taxon>
        <taxon>Bacillati</taxon>
        <taxon>Bacillota</taxon>
        <taxon>Erysipelotrichia</taxon>
        <taxon>Erysipelotrichales</taxon>
        <taxon>Erysipelotrichaceae</taxon>
        <taxon>Amedibacillus</taxon>
    </lineage>
</organism>
<keyword evidence="2" id="KW-0547">Nucleotide-binding</keyword>
<dbReference type="Proteomes" id="UP001202402">
    <property type="component" value="Unassembled WGS sequence"/>
</dbReference>
<dbReference type="GO" id="GO:0005524">
    <property type="term" value="F:ATP binding"/>
    <property type="evidence" value="ECO:0007669"/>
    <property type="project" value="UniProtKB-KW"/>
</dbReference>
<proteinExistence type="predicted"/>
<dbReference type="Gene3D" id="3.30.950.30">
    <property type="entry name" value="Schlafen, AAA domain"/>
    <property type="match status" value="1"/>
</dbReference>
<dbReference type="Pfam" id="PF04326">
    <property type="entry name" value="SLFN_AlbA_2"/>
    <property type="match status" value="1"/>
</dbReference>
<keyword evidence="3" id="KW-1185">Reference proteome</keyword>
<dbReference type="InterPro" id="IPR038461">
    <property type="entry name" value="Schlafen_AlbA_2_dom_sf"/>
</dbReference>
<dbReference type="EMBL" id="JAKVPQ010000007">
    <property type="protein sequence ID" value="MCH4285510.1"/>
    <property type="molecule type" value="Genomic_DNA"/>
</dbReference>
<accession>A0ABS9R7A4</accession>
<protein>
    <submittedName>
        <fullName evidence="2">ATP-binding protein</fullName>
    </submittedName>
</protein>
<sequence>MIIKESEKVGLKETVVSDLKKEIIAFANCQGGNLYIGVKDDGTIIGLDNPDSVSL</sequence>
<gene>
    <name evidence="2" type="ORF">LQE99_10255</name>
</gene>
<reference evidence="2 3" key="1">
    <citation type="submission" date="2022-02" db="EMBL/GenBank/DDBJ databases">
        <title>Genome of Erysipelotrichaceae sp. nov. NSJ-176 isolated from human feces.</title>
        <authorList>
            <person name="Abdugheni R."/>
        </authorList>
    </citation>
    <scope>NUCLEOTIDE SEQUENCE [LARGE SCALE GENOMIC DNA]</scope>
    <source>
        <strain evidence="2 3">NSJ-176</strain>
    </source>
</reference>
<comment type="caution">
    <text evidence="2">The sequence shown here is derived from an EMBL/GenBank/DDBJ whole genome shotgun (WGS) entry which is preliminary data.</text>
</comment>
<keyword evidence="2" id="KW-0067">ATP-binding</keyword>
<dbReference type="InterPro" id="IPR007421">
    <property type="entry name" value="Schlafen_AlbA_2_dom"/>
</dbReference>
<evidence type="ECO:0000313" key="2">
    <source>
        <dbReference type="EMBL" id="MCH4285510.1"/>
    </source>
</evidence>
<evidence type="ECO:0000259" key="1">
    <source>
        <dbReference type="Pfam" id="PF04326"/>
    </source>
</evidence>
<evidence type="ECO:0000313" key="3">
    <source>
        <dbReference type="Proteomes" id="UP001202402"/>
    </source>
</evidence>
<feature type="domain" description="Schlafen AlbA-2" evidence="1">
    <location>
        <begin position="5"/>
        <end position="49"/>
    </location>
</feature>